<dbReference type="PANTHER" id="PTHR45912:SF3">
    <property type="entry name" value="CILIA- AND FLAGELLA-ASSOCIATED PROTEIN 47"/>
    <property type="match status" value="1"/>
</dbReference>
<evidence type="ECO:0000256" key="4">
    <source>
        <dbReference type="ARBA" id="ARBA00023069"/>
    </source>
</evidence>
<dbReference type="InterPro" id="IPR031549">
    <property type="entry name" value="ASH"/>
</dbReference>
<sequence length="427" mass="43566">LSPLAIDFGDVRLGQSSIETVQLENTGTGPLALDTVEITGDAAFTLETALGDDMLDPGETLTLEIAYRPTEADESTGNLEISSNASNGSPQSVSLSGNGVPAPETLIEVTPGSVGFGDVEIGETVDADITIESTGDAVLSITEIVLTGDSDADFDLQGGVTETTDVPPGDQLVVTVRFTPASTGDASGGVRIVSNAANDATIVIDIDGTGVPSPVAEIDVTPTDIDFGNILVGNSDTAEVQIENTGTLTLNVDAPVISGDTDAFAVDGDTAGPFSLEPGESTSVIVSFTPPQTGEANATLAIISNANETPEVTVELRGEGIAALIDVQPSSLDFDPQVIGQSQTLSIEVTNDGTAILDLTNVSIDEPSFVLGEVPASVAPGDTETIDITFTPDREGDILGELTIDNNSENEPEVVVNLIGAGTTPPQ</sequence>
<keyword evidence="5" id="KW-0966">Cell projection</keyword>
<name>W4M743_9BACT</name>
<evidence type="ECO:0000259" key="7">
    <source>
        <dbReference type="Pfam" id="PF15780"/>
    </source>
</evidence>
<feature type="region of interest" description="Disordered" evidence="6">
    <location>
        <begin position="71"/>
        <end position="104"/>
    </location>
</feature>
<evidence type="ECO:0000256" key="6">
    <source>
        <dbReference type="SAM" id="MobiDB-lite"/>
    </source>
</evidence>
<protein>
    <recommendedName>
        <fullName evidence="12">Abnormal spindle-like microcephaly-associated protein ASH domain-containing protein</fullName>
    </recommendedName>
</protein>
<dbReference type="InterPro" id="IPR053879">
    <property type="entry name" value="HYDIN_VesB_CFA65-like_Ig"/>
</dbReference>
<keyword evidence="3" id="KW-0963">Cytoplasm</keyword>
<dbReference type="PANTHER" id="PTHR45912">
    <property type="entry name" value="CILIA- AND FLAGELLA-ASSOCIATED PROTEIN 47"/>
    <property type="match status" value="1"/>
</dbReference>
<comment type="subcellular location">
    <subcellularLocation>
        <location evidence="1">Cell projection</location>
        <location evidence="1">Cilium</location>
    </subcellularLocation>
    <subcellularLocation>
        <location evidence="2">Cytoplasm</location>
    </subcellularLocation>
</comment>
<evidence type="ECO:0000259" key="9">
    <source>
        <dbReference type="Pfam" id="PF22544"/>
    </source>
</evidence>
<dbReference type="Pfam" id="PF15780">
    <property type="entry name" value="ASH"/>
    <property type="match status" value="1"/>
</dbReference>
<dbReference type="InterPro" id="IPR054090">
    <property type="entry name" value="Cep192_Spd-2-like_dom"/>
</dbReference>
<dbReference type="EMBL" id="AZHX01000803">
    <property type="protein sequence ID" value="ETX06025.1"/>
    <property type="molecule type" value="Genomic_DNA"/>
</dbReference>
<evidence type="ECO:0000256" key="1">
    <source>
        <dbReference type="ARBA" id="ARBA00004138"/>
    </source>
</evidence>
<evidence type="ECO:0000313" key="10">
    <source>
        <dbReference type="EMBL" id="ETX06025.1"/>
    </source>
</evidence>
<feature type="domain" description="Cep192/Spd-2-like" evidence="8">
    <location>
        <begin position="5"/>
        <end position="99"/>
    </location>
</feature>
<feature type="domain" description="HYDIN/VesB/CFA65-like Ig-like" evidence="9">
    <location>
        <begin position="324"/>
        <end position="417"/>
    </location>
</feature>
<evidence type="ECO:0000256" key="3">
    <source>
        <dbReference type="ARBA" id="ARBA00022490"/>
    </source>
</evidence>
<evidence type="ECO:0000259" key="8">
    <source>
        <dbReference type="Pfam" id="PF22073"/>
    </source>
</evidence>
<dbReference type="Gene3D" id="2.60.40.10">
    <property type="entry name" value="Immunoglobulins"/>
    <property type="match status" value="4"/>
</dbReference>
<feature type="non-terminal residue" evidence="10">
    <location>
        <position position="1"/>
    </location>
</feature>
<keyword evidence="11" id="KW-1185">Reference proteome</keyword>
<accession>W4M743</accession>
<dbReference type="InterPro" id="IPR013783">
    <property type="entry name" value="Ig-like_fold"/>
</dbReference>
<dbReference type="HOGENOM" id="CLU_641772_0_0_7"/>
<evidence type="ECO:0000256" key="5">
    <source>
        <dbReference type="ARBA" id="ARBA00023273"/>
    </source>
</evidence>
<dbReference type="Proteomes" id="UP000019140">
    <property type="component" value="Unassembled WGS sequence"/>
</dbReference>
<evidence type="ECO:0000313" key="11">
    <source>
        <dbReference type="Proteomes" id="UP000019140"/>
    </source>
</evidence>
<comment type="caution">
    <text evidence="10">The sequence shown here is derived from an EMBL/GenBank/DDBJ whole genome shotgun (WGS) entry which is preliminary data.</text>
</comment>
<dbReference type="Pfam" id="PF22544">
    <property type="entry name" value="HYDIN_VesB_CFA65-like_Ig"/>
    <property type="match status" value="2"/>
</dbReference>
<evidence type="ECO:0000256" key="2">
    <source>
        <dbReference type="ARBA" id="ARBA00004496"/>
    </source>
</evidence>
<feature type="compositionally biased region" description="Polar residues" evidence="6">
    <location>
        <begin position="75"/>
        <end position="97"/>
    </location>
</feature>
<dbReference type="AlphaFoldDB" id="W4M743"/>
<reference evidence="10 11" key="1">
    <citation type="journal article" date="2014" name="Nature">
        <title>An environmental bacterial taxon with a large and distinct metabolic repertoire.</title>
        <authorList>
            <person name="Wilson M.C."/>
            <person name="Mori T."/>
            <person name="Ruckert C."/>
            <person name="Uria A.R."/>
            <person name="Helf M.J."/>
            <person name="Takada K."/>
            <person name="Gernert C."/>
            <person name="Steffens U.A."/>
            <person name="Heycke N."/>
            <person name="Schmitt S."/>
            <person name="Rinke C."/>
            <person name="Helfrich E.J."/>
            <person name="Brachmann A.O."/>
            <person name="Gurgui C."/>
            <person name="Wakimoto T."/>
            <person name="Kracht M."/>
            <person name="Crusemann M."/>
            <person name="Hentschel U."/>
            <person name="Abe I."/>
            <person name="Matsunaga S."/>
            <person name="Kalinowski J."/>
            <person name="Takeyama H."/>
            <person name="Piel J."/>
        </authorList>
    </citation>
    <scope>NUCLEOTIDE SEQUENCE [LARGE SCALE GENOMIC DNA]</scope>
    <source>
        <strain evidence="11">TSY2</strain>
    </source>
</reference>
<evidence type="ECO:0008006" key="12">
    <source>
        <dbReference type="Google" id="ProtNLM"/>
    </source>
</evidence>
<keyword evidence="4" id="KW-0969">Cilium</keyword>
<organism evidence="10 11">
    <name type="scientific">Candidatus Entotheonella gemina</name>
    <dbReference type="NCBI Taxonomy" id="1429439"/>
    <lineage>
        <taxon>Bacteria</taxon>
        <taxon>Pseudomonadati</taxon>
        <taxon>Nitrospinota/Tectimicrobiota group</taxon>
        <taxon>Candidatus Tectimicrobiota</taxon>
        <taxon>Candidatus Entotheonellia</taxon>
        <taxon>Candidatus Entotheonellales</taxon>
        <taxon>Candidatus Entotheonellaceae</taxon>
        <taxon>Candidatus Entotheonella</taxon>
    </lineage>
</organism>
<dbReference type="Pfam" id="PF22073">
    <property type="entry name" value="Cep192_D4"/>
    <property type="match status" value="1"/>
</dbReference>
<proteinExistence type="predicted"/>
<feature type="domain" description="HYDIN/VesB/CFA65-like Ig-like" evidence="9">
    <location>
        <begin position="217"/>
        <end position="319"/>
    </location>
</feature>
<feature type="domain" description="Abnormal spindle-like microcephaly-associated protein ASH" evidence="7">
    <location>
        <begin position="112"/>
        <end position="199"/>
    </location>
</feature>
<dbReference type="GO" id="GO:0005737">
    <property type="term" value="C:cytoplasm"/>
    <property type="evidence" value="ECO:0007669"/>
    <property type="project" value="UniProtKB-SubCell"/>
</dbReference>
<gene>
    <name evidence="10" type="ORF">ETSY2_19535</name>
</gene>
<dbReference type="NCBIfam" id="NF012200">
    <property type="entry name" value="choice_anch_D"/>
    <property type="match status" value="4"/>
</dbReference>